<sequence>MSLFPAYSQDDAETHLEIQLKHELSPGAELSPACEASLLASDEESPARPPPPSPPPPPSFRDDFYLDPKSDYGNLRVSTLYYPGRPQYASRSEVLALGAGRPERRARRKRRYWEARGPEPRALDDELAPRLQAFRAMLADAPTDVQLWLKFIRFQEQCSGVGAALEVATDACARAAHAALRRERHRLARHHLPAHQYTATLRDAIAAEKSVGRRAELWLFLLEALAAAPASCSAHALGAAAAAAAHDSAALPHAYPHILHAYGSFLRAAGLWELLVLLMELVASMSFPPNDAFPPPEDEARTAAAEQRLLRIEDEVCASGLPLAARWVRVERARASAHWRAPRHASADPQRAPLAADVTDLLLPVAGPDAAFLLVTQLLRLAKVPMLPGGEYVRRAFSCGAAEAVDDCAEALLGVTRAARRLPPAHPARAPPGAAARLLALLADPPHYMHHEAGFLQWVQALWAASCAWVTGERRVALLCWRLRWMHSMALLLDTQDEHGREEMRRIRNEAKSLVRAAAVASPLPFAQLARIERAAAGPAAGAAAAARAARAALRDPDVTVEQRLYVARVAAELSAEHAPGVWAVVCAVLGRALPADAELRAAPPAALVQRALGIVQQRCRELEDEYAASKEDEEISGGARVLAALLPGAGEWAAARALLASPAERHRLFQRAVAAPPDPTQSWAAARYWEQAACALAATAPAHHSLAAYARRLAARHPANALLALGRKNWRLEGFPNALHRIVATAPASGGTAWAAGGPADGADADALRRTEPGALAELLPPLLRAVQAWGSGSSASAAVASRVALRTSRRVARAGGAGASAWAALIEAAARADSAALTPLHALLAATDACPAHKWLYVRGAAWSDGAGGGAAAADAALDRQLRLHALPDELAAVADQP</sequence>
<evidence type="ECO:0000313" key="5">
    <source>
        <dbReference type="EMBL" id="KAL0830937.1"/>
    </source>
</evidence>
<accession>A0ABD0SYV0</accession>
<reference evidence="5 6" key="1">
    <citation type="submission" date="2024-06" db="EMBL/GenBank/DDBJ databases">
        <title>A chromosome-level genome assembly of beet webworm, Loxostege sticticalis.</title>
        <authorList>
            <person name="Zhang Y."/>
        </authorList>
    </citation>
    <scope>NUCLEOTIDE SEQUENCE [LARGE SCALE GENOMIC DNA]</scope>
    <source>
        <strain evidence="5">AQ028</strain>
        <tissue evidence="5">Male pupae</tissue>
    </source>
</reference>
<evidence type="ECO:0000256" key="4">
    <source>
        <dbReference type="SAM" id="MobiDB-lite"/>
    </source>
</evidence>
<dbReference type="EMBL" id="JBEDNZ010000013">
    <property type="protein sequence ID" value="KAL0830937.1"/>
    <property type="molecule type" value="Genomic_DNA"/>
</dbReference>
<dbReference type="AlphaFoldDB" id="A0ABD0SYV0"/>
<dbReference type="PANTHER" id="PTHR13471:SF0">
    <property type="entry name" value="NUCLEAR EXOSOME REGULATOR NRDE2"/>
    <property type="match status" value="1"/>
</dbReference>
<comment type="caution">
    <text evidence="5">The sequence shown here is derived from an EMBL/GenBank/DDBJ whole genome shotgun (WGS) entry which is preliminary data.</text>
</comment>
<evidence type="ECO:0000256" key="3">
    <source>
        <dbReference type="ARBA" id="ARBA00023242"/>
    </source>
</evidence>
<dbReference type="GO" id="GO:0005634">
    <property type="term" value="C:nucleus"/>
    <property type="evidence" value="ECO:0007669"/>
    <property type="project" value="UniProtKB-SubCell"/>
</dbReference>
<keyword evidence="3" id="KW-0539">Nucleus</keyword>
<evidence type="ECO:0000256" key="2">
    <source>
        <dbReference type="ARBA" id="ARBA00009265"/>
    </source>
</evidence>
<gene>
    <name evidence="5" type="ORF">ABMA28_003017</name>
</gene>
<evidence type="ECO:0000313" key="6">
    <source>
        <dbReference type="Proteomes" id="UP001549921"/>
    </source>
</evidence>
<organism evidence="5 6">
    <name type="scientific">Loxostege sticticalis</name>
    <name type="common">Beet webworm moth</name>
    <dbReference type="NCBI Taxonomy" id="481309"/>
    <lineage>
        <taxon>Eukaryota</taxon>
        <taxon>Metazoa</taxon>
        <taxon>Ecdysozoa</taxon>
        <taxon>Arthropoda</taxon>
        <taxon>Hexapoda</taxon>
        <taxon>Insecta</taxon>
        <taxon>Pterygota</taxon>
        <taxon>Neoptera</taxon>
        <taxon>Endopterygota</taxon>
        <taxon>Lepidoptera</taxon>
        <taxon>Glossata</taxon>
        <taxon>Ditrysia</taxon>
        <taxon>Pyraloidea</taxon>
        <taxon>Crambidae</taxon>
        <taxon>Pyraustinae</taxon>
        <taxon>Loxostege</taxon>
    </lineage>
</organism>
<dbReference type="Proteomes" id="UP001549921">
    <property type="component" value="Unassembled WGS sequence"/>
</dbReference>
<feature type="region of interest" description="Disordered" evidence="4">
    <location>
        <begin position="27"/>
        <end position="65"/>
    </location>
</feature>
<name>A0ABD0SYV0_LOXSC</name>
<dbReference type="InterPro" id="IPR013633">
    <property type="entry name" value="NRDE-2"/>
</dbReference>
<feature type="compositionally biased region" description="Pro residues" evidence="4">
    <location>
        <begin position="47"/>
        <end position="59"/>
    </location>
</feature>
<protein>
    <recommendedName>
        <fullName evidence="7">Protein NRDE2 homolog</fullName>
    </recommendedName>
</protein>
<comment type="similarity">
    <text evidence="2">Belongs to the NRDE2 family.</text>
</comment>
<evidence type="ECO:0000256" key="1">
    <source>
        <dbReference type="ARBA" id="ARBA00004123"/>
    </source>
</evidence>
<comment type="subcellular location">
    <subcellularLocation>
        <location evidence="1">Nucleus</location>
    </subcellularLocation>
</comment>
<proteinExistence type="inferred from homology"/>
<evidence type="ECO:0008006" key="7">
    <source>
        <dbReference type="Google" id="ProtNLM"/>
    </source>
</evidence>
<dbReference type="PANTHER" id="PTHR13471">
    <property type="entry name" value="TETRATRICOPEPTIDE-LIKE HELICAL"/>
    <property type="match status" value="1"/>
</dbReference>